<reference evidence="3" key="1">
    <citation type="journal article" date="2020" name="Stud. Mycol.">
        <title>101 Dothideomycetes genomes: a test case for predicting lifestyles and emergence of pathogens.</title>
        <authorList>
            <person name="Haridas S."/>
            <person name="Albert R."/>
            <person name="Binder M."/>
            <person name="Bloem J."/>
            <person name="Labutti K."/>
            <person name="Salamov A."/>
            <person name="Andreopoulos B."/>
            <person name="Baker S."/>
            <person name="Barry K."/>
            <person name="Bills G."/>
            <person name="Bluhm B."/>
            <person name="Cannon C."/>
            <person name="Castanera R."/>
            <person name="Culley D."/>
            <person name="Daum C."/>
            <person name="Ezra D."/>
            <person name="Gonzalez J."/>
            <person name="Henrissat B."/>
            <person name="Kuo A."/>
            <person name="Liang C."/>
            <person name="Lipzen A."/>
            <person name="Lutzoni F."/>
            <person name="Magnuson J."/>
            <person name="Mondo S."/>
            <person name="Nolan M."/>
            <person name="Ohm R."/>
            <person name="Pangilinan J."/>
            <person name="Park H.-J."/>
            <person name="Ramirez L."/>
            <person name="Alfaro M."/>
            <person name="Sun H."/>
            <person name="Tritt A."/>
            <person name="Yoshinaga Y."/>
            <person name="Zwiers L.-H."/>
            <person name="Turgeon B."/>
            <person name="Goodwin S."/>
            <person name="Spatafora J."/>
            <person name="Crous P."/>
            <person name="Grigoriev I."/>
        </authorList>
    </citation>
    <scope>NUCLEOTIDE SEQUENCE</scope>
    <source>
        <strain evidence="3">CBS 627.86</strain>
    </source>
</reference>
<keyword evidence="4" id="KW-1185">Reference proteome</keyword>
<evidence type="ECO:0000313" key="3">
    <source>
        <dbReference type="EMBL" id="KAF2106991.1"/>
    </source>
</evidence>
<proteinExistence type="predicted"/>
<dbReference type="AlphaFoldDB" id="A0A6A5YLA5"/>
<dbReference type="Proteomes" id="UP000799770">
    <property type="component" value="Unassembled WGS sequence"/>
</dbReference>
<feature type="chain" id="PRO_5025607682" evidence="2">
    <location>
        <begin position="22"/>
        <end position="207"/>
    </location>
</feature>
<sequence>MRSSTIAAGLSALAALTMVASLPIPNFPQPPTLAGDAIDSIQLPQSAVPGITTTTSQNGHHTMIFSAPVDHTVTLQRRDMAGNPDVEGEDCIDTHDGLVCERERADSSRITKAEVPQSTSTATTPEKECIETPNGPFCERDVSQPRTTSEPDTPAPRAVQENAGANDDIDEDNCIDTEYGHFCAGDPRLNGNGGSSMGDCKPYMWGC</sequence>
<accession>A0A6A5YLA5</accession>
<name>A0A6A5YLA5_9PLEO</name>
<feature type="signal peptide" evidence="2">
    <location>
        <begin position="1"/>
        <end position="21"/>
    </location>
</feature>
<feature type="region of interest" description="Disordered" evidence="1">
    <location>
        <begin position="104"/>
        <end position="171"/>
    </location>
</feature>
<keyword evidence="2" id="KW-0732">Signal</keyword>
<evidence type="ECO:0000256" key="1">
    <source>
        <dbReference type="SAM" id="MobiDB-lite"/>
    </source>
</evidence>
<gene>
    <name evidence="3" type="ORF">BDV96DRAFT_673685</name>
</gene>
<evidence type="ECO:0000313" key="4">
    <source>
        <dbReference type="Proteomes" id="UP000799770"/>
    </source>
</evidence>
<evidence type="ECO:0000256" key="2">
    <source>
        <dbReference type="SAM" id="SignalP"/>
    </source>
</evidence>
<dbReference type="EMBL" id="ML977357">
    <property type="protein sequence ID" value="KAF2106991.1"/>
    <property type="molecule type" value="Genomic_DNA"/>
</dbReference>
<protein>
    <submittedName>
        <fullName evidence="3">Uncharacterized protein</fullName>
    </submittedName>
</protein>
<organism evidence="3 4">
    <name type="scientific">Lophiotrema nucula</name>
    <dbReference type="NCBI Taxonomy" id="690887"/>
    <lineage>
        <taxon>Eukaryota</taxon>
        <taxon>Fungi</taxon>
        <taxon>Dikarya</taxon>
        <taxon>Ascomycota</taxon>
        <taxon>Pezizomycotina</taxon>
        <taxon>Dothideomycetes</taxon>
        <taxon>Pleosporomycetidae</taxon>
        <taxon>Pleosporales</taxon>
        <taxon>Lophiotremataceae</taxon>
        <taxon>Lophiotrema</taxon>
    </lineage>
</organism>